<evidence type="ECO:0000313" key="2">
    <source>
        <dbReference type="Proteomes" id="UP000789525"/>
    </source>
</evidence>
<reference evidence="1" key="1">
    <citation type="submission" date="2021-06" db="EMBL/GenBank/DDBJ databases">
        <authorList>
            <person name="Kallberg Y."/>
            <person name="Tangrot J."/>
            <person name="Rosling A."/>
        </authorList>
    </citation>
    <scope>NUCLEOTIDE SEQUENCE</scope>
    <source>
        <strain evidence="1">CL356</strain>
    </source>
</reference>
<accession>A0ACA9NF50</accession>
<feature type="non-terminal residue" evidence="1">
    <location>
        <position position="1"/>
    </location>
</feature>
<dbReference type="EMBL" id="CAJVPT010019850">
    <property type="protein sequence ID" value="CAG8644226.1"/>
    <property type="molecule type" value="Genomic_DNA"/>
</dbReference>
<dbReference type="Proteomes" id="UP000789525">
    <property type="component" value="Unassembled WGS sequence"/>
</dbReference>
<organism evidence="1 2">
    <name type="scientific">Acaulospora colombiana</name>
    <dbReference type="NCBI Taxonomy" id="27376"/>
    <lineage>
        <taxon>Eukaryota</taxon>
        <taxon>Fungi</taxon>
        <taxon>Fungi incertae sedis</taxon>
        <taxon>Mucoromycota</taxon>
        <taxon>Glomeromycotina</taxon>
        <taxon>Glomeromycetes</taxon>
        <taxon>Diversisporales</taxon>
        <taxon>Acaulosporaceae</taxon>
        <taxon>Acaulospora</taxon>
    </lineage>
</organism>
<gene>
    <name evidence="1" type="ORF">ACOLOM_LOCUS8045</name>
</gene>
<evidence type="ECO:0000313" key="1">
    <source>
        <dbReference type="EMBL" id="CAG8644226.1"/>
    </source>
</evidence>
<keyword evidence="2" id="KW-1185">Reference proteome</keyword>
<proteinExistence type="predicted"/>
<protein>
    <submittedName>
        <fullName evidence="1">7115_t:CDS:1</fullName>
    </submittedName>
</protein>
<comment type="caution">
    <text evidence="1">The sequence shown here is derived from an EMBL/GenBank/DDBJ whole genome shotgun (WGS) entry which is preliminary data.</text>
</comment>
<name>A0ACA9NF50_9GLOM</name>
<sequence>GVFLGLIPVLNLLFFWTNIVGAALWTSDVLIEDQKLRSDNTERIITSDPVGTSYQSATNMEDSSIAATPVKTYGATDNA</sequence>